<feature type="domain" description="HD" evidence="1">
    <location>
        <begin position="41"/>
        <end position="156"/>
    </location>
</feature>
<dbReference type="SUPFAM" id="SSF109604">
    <property type="entry name" value="HD-domain/PDEase-like"/>
    <property type="match status" value="1"/>
</dbReference>
<dbReference type="Gene3D" id="1.10.3210.10">
    <property type="entry name" value="Hypothetical protein af1432"/>
    <property type="match status" value="1"/>
</dbReference>
<evidence type="ECO:0000313" key="2">
    <source>
        <dbReference type="EMBL" id="QCC86210.1"/>
    </source>
</evidence>
<evidence type="ECO:0000313" key="3">
    <source>
        <dbReference type="Proteomes" id="UP000297065"/>
    </source>
</evidence>
<dbReference type="Proteomes" id="UP000297065">
    <property type="component" value="Chromosome"/>
</dbReference>
<gene>
    <name evidence="2" type="ORF">DDIC_10080</name>
</gene>
<dbReference type="EMBL" id="CP036295">
    <property type="protein sequence ID" value="QCC86210.1"/>
    <property type="molecule type" value="Genomic_DNA"/>
</dbReference>
<dbReference type="CDD" id="cd00077">
    <property type="entry name" value="HDc"/>
    <property type="match status" value="1"/>
</dbReference>
<dbReference type="OrthoDB" id="9797344at2"/>
<dbReference type="RefSeq" id="WP_136400314.1">
    <property type="nucleotide sequence ID" value="NZ_CP036295.1"/>
</dbReference>
<dbReference type="AlphaFoldDB" id="A0A4V1CXH2"/>
<evidence type="ECO:0000259" key="1">
    <source>
        <dbReference type="Pfam" id="PF01966"/>
    </source>
</evidence>
<accession>A0A4V1CXH2</accession>
<protein>
    <submittedName>
        <fullName evidence="2">HD domain-containing protein</fullName>
    </submittedName>
</protein>
<proteinExistence type="predicted"/>
<dbReference type="InterPro" id="IPR003607">
    <property type="entry name" value="HD/PDEase_dom"/>
</dbReference>
<name>A0A4V1CXH2_DESDE</name>
<dbReference type="InterPro" id="IPR006674">
    <property type="entry name" value="HD_domain"/>
</dbReference>
<reference evidence="2 3" key="1">
    <citation type="submission" date="2019-02" db="EMBL/GenBank/DDBJ databases">
        <title>Complete Genome Sequence of Desulfovibrio desulfuricans IC1, a Sulfonate Utilizing Anaerobe.</title>
        <authorList>
            <person name="Day L.A."/>
            <person name="De Leon K.B."/>
            <person name="Wall J.D."/>
        </authorList>
    </citation>
    <scope>NUCLEOTIDE SEQUENCE [LARGE SCALE GENOMIC DNA]</scope>
    <source>
        <strain evidence="2 3">IC1</strain>
    </source>
</reference>
<dbReference type="Pfam" id="PF01966">
    <property type="entry name" value="HD"/>
    <property type="match status" value="1"/>
</dbReference>
<sequence>MNSAISPALADISTHLAWFTAYASQKKAMETGDASPMDLKITHTMHVLDNARHTVEGEGFDAATARQSLLAALYHDVGRFEQYLRYHTFRDRESCNHGQMGVRILKAHRCLAHETPETRKVVMAAVGMHNRFALPAKTPALVALVTNVVRDADKLDILRIMDEHLNGPGPYNPSVVLQQPDDPTIASPAIMQAVRDHRVAAYADLSCVNDFRLLLGTWFFDLHFASSRRKFLQDGHTQKLLRHLPDTAPQAPARDYLLGLLDAAQRSQ</sequence>
<organism evidence="2 3">
    <name type="scientific">Desulfovibrio desulfuricans</name>
    <dbReference type="NCBI Taxonomy" id="876"/>
    <lineage>
        <taxon>Bacteria</taxon>
        <taxon>Pseudomonadati</taxon>
        <taxon>Thermodesulfobacteriota</taxon>
        <taxon>Desulfovibrionia</taxon>
        <taxon>Desulfovibrionales</taxon>
        <taxon>Desulfovibrionaceae</taxon>
        <taxon>Desulfovibrio</taxon>
    </lineage>
</organism>